<dbReference type="InterPro" id="IPR008909">
    <property type="entry name" value="DALR_anticod-bd"/>
</dbReference>
<protein>
    <recommendedName>
        <fullName evidence="2">arginine--tRNA ligase</fullName>
        <ecNumber evidence="2">6.1.1.19</ecNumber>
    </recommendedName>
</protein>
<dbReference type="InterPro" id="IPR035684">
    <property type="entry name" value="ArgRS_core"/>
</dbReference>
<keyword evidence="5 9" id="KW-0067">ATP-binding</keyword>
<dbReference type="EC" id="6.1.1.19" evidence="2"/>
<dbReference type="InterPro" id="IPR009080">
    <property type="entry name" value="tRNAsynth_Ia_anticodon-bd"/>
</dbReference>
<evidence type="ECO:0000313" key="13">
    <source>
        <dbReference type="Proteomes" id="UP000070501"/>
    </source>
</evidence>
<dbReference type="EMBL" id="KQ964253">
    <property type="protein sequence ID" value="KXJ90145.1"/>
    <property type="molecule type" value="Genomic_DNA"/>
</dbReference>
<evidence type="ECO:0000313" key="12">
    <source>
        <dbReference type="EMBL" id="KXJ90145.1"/>
    </source>
</evidence>
<keyword evidence="3 9" id="KW-0436">Ligase</keyword>
<keyword evidence="6 9" id="KW-0648">Protein biosynthesis</keyword>
<keyword evidence="13" id="KW-1185">Reference proteome</keyword>
<gene>
    <name evidence="12" type="ORF">Micbo1qcDRAFT_196329</name>
</gene>
<evidence type="ECO:0000256" key="6">
    <source>
        <dbReference type="ARBA" id="ARBA00022917"/>
    </source>
</evidence>
<dbReference type="GO" id="GO:0004814">
    <property type="term" value="F:arginine-tRNA ligase activity"/>
    <property type="evidence" value="ECO:0007669"/>
    <property type="project" value="UniProtKB-EC"/>
</dbReference>
<evidence type="ECO:0000256" key="7">
    <source>
        <dbReference type="ARBA" id="ARBA00023146"/>
    </source>
</evidence>
<dbReference type="SUPFAM" id="SSF55190">
    <property type="entry name" value="Arginyl-tRNA synthetase (ArgRS), N-terminal 'additional' domain"/>
    <property type="match status" value="1"/>
</dbReference>
<sequence length="665" mass="72857">MAAQSTASLEALLTTLTVDAPVPSFPGSDVLHKPSDVHRAYLADITSKSLGCSASLAYEAVQVVPAANARDNSDLDLVLPKLKLKSANPKQIASEVAPKFDSHPLFLRPLADGVHLRFFFSHTTLPQLVLHYVDSQGDAYGTNSTLARTDPATPETGSSKVLIDFSRPKLASEFNAAHLRSSIVGAQVANLYQSRGWNVVRLNYLGDWGKDLGLLAVGWGRFGSEEAFQQDPMGHVLEVYDKIKELFQPEWDASKTARDEGKDTAEIEGQGLFAERDAFFKRMEGGDPEAIALWRRIRNVSIDYYVKAYGRLGIKFDEYSGESQVSPESIAEVETVLKEKGFYEESDGSWIIDFNKHGHKLGVAVIRSRIGSTTYILRDIAAVLDRAKKYDFGKMIYVVDGSQDSHFSKVFQALRYMGRDDLANRLEHISLGKVNGMLPQLGRVQLLGDIVDQSNNTVRDVLGAEQEHPADIQNTDAAAAILGATGLIAQDSLNKRNAAYTFSAEKLASFESGTGLGLQAAFARLHAKITTSGHENATLANVNYAHLQDELCMEVLRLMIQYPEVTVAAFKAHEPSLIMTYLLRLADEVEYLYDEDGEDDDEAGGQEENIEKSADKEVPGETPAAKEPDESAPPEAILAKAVLFKHVRQILANGMRLLGITPVVG</sequence>
<feature type="domain" description="DALR anticodon binding" evidence="11">
    <location>
        <begin position="518"/>
        <end position="662"/>
    </location>
</feature>
<evidence type="ECO:0000256" key="1">
    <source>
        <dbReference type="ARBA" id="ARBA00005594"/>
    </source>
</evidence>
<feature type="region of interest" description="Disordered" evidence="10">
    <location>
        <begin position="596"/>
        <end position="633"/>
    </location>
</feature>
<evidence type="ECO:0000256" key="10">
    <source>
        <dbReference type="SAM" id="MobiDB-lite"/>
    </source>
</evidence>
<proteinExistence type="inferred from homology"/>
<dbReference type="AlphaFoldDB" id="A0A136IYT6"/>
<evidence type="ECO:0000256" key="4">
    <source>
        <dbReference type="ARBA" id="ARBA00022741"/>
    </source>
</evidence>
<evidence type="ECO:0000256" key="8">
    <source>
        <dbReference type="ARBA" id="ARBA00049339"/>
    </source>
</evidence>
<evidence type="ECO:0000256" key="9">
    <source>
        <dbReference type="RuleBase" id="RU363038"/>
    </source>
</evidence>
<comment type="catalytic activity">
    <reaction evidence="8">
        <text>tRNA(Arg) + L-arginine + ATP = L-arginyl-tRNA(Arg) + AMP + diphosphate</text>
        <dbReference type="Rhea" id="RHEA:20301"/>
        <dbReference type="Rhea" id="RHEA-COMP:9658"/>
        <dbReference type="Rhea" id="RHEA-COMP:9673"/>
        <dbReference type="ChEBI" id="CHEBI:30616"/>
        <dbReference type="ChEBI" id="CHEBI:32682"/>
        <dbReference type="ChEBI" id="CHEBI:33019"/>
        <dbReference type="ChEBI" id="CHEBI:78442"/>
        <dbReference type="ChEBI" id="CHEBI:78513"/>
        <dbReference type="ChEBI" id="CHEBI:456215"/>
        <dbReference type="EC" id="6.1.1.19"/>
    </reaction>
</comment>
<keyword evidence="4 9" id="KW-0547">Nucleotide-binding</keyword>
<dbReference type="SUPFAM" id="SSF47323">
    <property type="entry name" value="Anticodon-binding domain of a subclass of class I aminoacyl-tRNA synthetases"/>
    <property type="match status" value="1"/>
</dbReference>
<dbReference type="GO" id="GO:0005524">
    <property type="term" value="F:ATP binding"/>
    <property type="evidence" value="ECO:0007669"/>
    <property type="project" value="UniProtKB-KW"/>
</dbReference>
<dbReference type="GO" id="GO:0005739">
    <property type="term" value="C:mitochondrion"/>
    <property type="evidence" value="ECO:0007669"/>
    <property type="project" value="TreeGrafter"/>
</dbReference>
<dbReference type="PANTHER" id="PTHR11956:SF11">
    <property type="entry name" value="ARGININE--TRNA LIGASE, MITOCHONDRIAL-RELATED"/>
    <property type="match status" value="1"/>
</dbReference>
<organism evidence="12 13">
    <name type="scientific">Microdochium bolleyi</name>
    <dbReference type="NCBI Taxonomy" id="196109"/>
    <lineage>
        <taxon>Eukaryota</taxon>
        <taxon>Fungi</taxon>
        <taxon>Dikarya</taxon>
        <taxon>Ascomycota</taxon>
        <taxon>Pezizomycotina</taxon>
        <taxon>Sordariomycetes</taxon>
        <taxon>Xylariomycetidae</taxon>
        <taxon>Xylariales</taxon>
        <taxon>Microdochiaceae</taxon>
        <taxon>Microdochium</taxon>
    </lineage>
</organism>
<dbReference type="InterPro" id="IPR014729">
    <property type="entry name" value="Rossmann-like_a/b/a_fold"/>
</dbReference>
<dbReference type="Pfam" id="PF05746">
    <property type="entry name" value="DALR_1"/>
    <property type="match status" value="1"/>
</dbReference>
<dbReference type="GO" id="GO:0006420">
    <property type="term" value="P:arginyl-tRNA aminoacylation"/>
    <property type="evidence" value="ECO:0007669"/>
    <property type="project" value="InterPro"/>
</dbReference>
<keyword evidence="7 9" id="KW-0030">Aminoacyl-tRNA synthetase</keyword>
<dbReference type="InParanoid" id="A0A136IYT6"/>
<dbReference type="InterPro" id="IPR001278">
    <property type="entry name" value="Arg-tRNA-ligase"/>
</dbReference>
<dbReference type="GO" id="GO:0032543">
    <property type="term" value="P:mitochondrial translation"/>
    <property type="evidence" value="ECO:0007669"/>
    <property type="project" value="TreeGrafter"/>
</dbReference>
<dbReference type="SUPFAM" id="SSF52374">
    <property type="entry name" value="Nucleotidylyl transferase"/>
    <property type="match status" value="1"/>
</dbReference>
<evidence type="ECO:0000256" key="2">
    <source>
        <dbReference type="ARBA" id="ARBA00012837"/>
    </source>
</evidence>
<dbReference type="OrthoDB" id="68056at2759"/>
<feature type="compositionally biased region" description="Acidic residues" evidence="10">
    <location>
        <begin position="596"/>
        <end position="605"/>
    </location>
</feature>
<dbReference type="PRINTS" id="PR01038">
    <property type="entry name" value="TRNASYNTHARG"/>
</dbReference>
<feature type="compositionally biased region" description="Basic and acidic residues" evidence="10">
    <location>
        <begin position="609"/>
        <end position="629"/>
    </location>
</feature>
<accession>A0A136IYT6</accession>
<reference evidence="13" key="1">
    <citation type="submission" date="2016-02" db="EMBL/GenBank/DDBJ databases">
        <title>Draft genome sequence of Microdochium bolleyi, a fungal endophyte of beachgrass.</title>
        <authorList>
            <consortium name="DOE Joint Genome Institute"/>
            <person name="David A.S."/>
            <person name="May G."/>
            <person name="Haridas S."/>
            <person name="Lim J."/>
            <person name="Wang M."/>
            <person name="Labutti K."/>
            <person name="Lipzen A."/>
            <person name="Barry K."/>
            <person name="Grigoriev I.V."/>
        </authorList>
    </citation>
    <scope>NUCLEOTIDE SEQUENCE [LARGE SCALE GENOMIC DNA]</scope>
    <source>
        <strain evidence="13">J235TASD1</strain>
    </source>
</reference>
<name>A0A136IYT6_9PEZI</name>
<dbReference type="PANTHER" id="PTHR11956">
    <property type="entry name" value="ARGINYL-TRNA SYNTHETASE"/>
    <property type="match status" value="1"/>
</dbReference>
<dbReference type="InterPro" id="IPR036695">
    <property type="entry name" value="Arg-tRNA-synth_N_sf"/>
</dbReference>
<dbReference type="Pfam" id="PF00750">
    <property type="entry name" value="tRNA-synt_1d"/>
    <property type="match status" value="1"/>
</dbReference>
<evidence type="ECO:0000256" key="5">
    <source>
        <dbReference type="ARBA" id="ARBA00022840"/>
    </source>
</evidence>
<evidence type="ECO:0000259" key="11">
    <source>
        <dbReference type="SMART" id="SM00836"/>
    </source>
</evidence>
<dbReference type="Proteomes" id="UP000070501">
    <property type="component" value="Unassembled WGS sequence"/>
</dbReference>
<dbReference type="Gene3D" id="3.40.50.620">
    <property type="entry name" value="HUPs"/>
    <property type="match status" value="1"/>
</dbReference>
<evidence type="ECO:0000256" key="3">
    <source>
        <dbReference type="ARBA" id="ARBA00022598"/>
    </source>
</evidence>
<comment type="similarity">
    <text evidence="1 9">Belongs to the class-I aminoacyl-tRNA synthetase family.</text>
</comment>
<dbReference type="SMART" id="SM00836">
    <property type="entry name" value="DALR_1"/>
    <property type="match status" value="1"/>
</dbReference>
<dbReference type="STRING" id="196109.A0A136IYT6"/>
<dbReference type="Gene3D" id="1.10.730.10">
    <property type="entry name" value="Isoleucyl-tRNA Synthetase, Domain 1"/>
    <property type="match status" value="1"/>
</dbReference>
<dbReference type="Gene3D" id="3.30.1360.70">
    <property type="entry name" value="Arginyl tRNA synthetase N-terminal domain"/>
    <property type="match status" value="1"/>
</dbReference>